<organism evidence="14 15">
    <name type="scientific">Smittium culicis</name>
    <dbReference type="NCBI Taxonomy" id="133412"/>
    <lineage>
        <taxon>Eukaryota</taxon>
        <taxon>Fungi</taxon>
        <taxon>Fungi incertae sedis</taxon>
        <taxon>Zoopagomycota</taxon>
        <taxon>Kickxellomycotina</taxon>
        <taxon>Harpellomycetes</taxon>
        <taxon>Harpellales</taxon>
        <taxon>Legeriomycetaceae</taxon>
        <taxon>Smittium</taxon>
    </lineage>
</organism>
<keyword evidence="5" id="KW-0378">Hydrolase</keyword>
<evidence type="ECO:0000259" key="12">
    <source>
        <dbReference type="PROSITE" id="PS51192"/>
    </source>
</evidence>
<dbReference type="PANTHER" id="PTHR45626:SF52">
    <property type="entry name" value="SINGLE-STRANDED DNA-DEPENDENT ATPASE (EUROFUNG)"/>
    <property type="match status" value="1"/>
</dbReference>
<evidence type="ECO:0000313" key="15">
    <source>
        <dbReference type="Proteomes" id="UP000187429"/>
    </source>
</evidence>
<dbReference type="SMART" id="SM00490">
    <property type="entry name" value="HELICc"/>
    <property type="match status" value="1"/>
</dbReference>
<evidence type="ECO:0000256" key="7">
    <source>
        <dbReference type="ARBA" id="ARBA00022833"/>
    </source>
</evidence>
<dbReference type="CDD" id="cd18008">
    <property type="entry name" value="DEXDc_SHPRH-like"/>
    <property type="match status" value="1"/>
</dbReference>
<keyword evidence="4 9" id="KW-0863">Zinc-finger</keyword>
<dbReference type="InterPro" id="IPR017907">
    <property type="entry name" value="Znf_RING_CS"/>
</dbReference>
<dbReference type="GO" id="GO:0005634">
    <property type="term" value="C:nucleus"/>
    <property type="evidence" value="ECO:0007669"/>
    <property type="project" value="TreeGrafter"/>
</dbReference>
<comment type="caution">
    <text evidence="14">The sequence shown here is derived from an EMBL/GenBank/DDBJ whole genome shotgun (WGS) entry which is preliminary data.</text>
</comment>
<dbReference type="PANTHER" id="PTHR45626">
    <property type="entry name" value="TRANSCRIPTION TERMINATION FACTOR 2-RELATED"/>
    <property type="match status" value="1"/>
</dbReference>
<feature type="domain" description="RING-type" evidence="11">
    <location>
        <begin position="1082"/>
        <end position="1131"/>
    </location>
</feature>
<gene>
    <name evidence="14" type="ORF">AYI69_g4755</name>
</gene>
<keyword evidence="6" id="KW-0347">Helicase</keyword>
<dbReference type="InterPro" id="IPR013083">
    <property type="entry name" value="Znf_RING/FYVE/PHD"/>
</dbReference>
<dbReference type="EMBL" id="LSSM01001902">
    <property type="protein sequence ID" value="OMJ24087.1"/>
    <property type="molecule type" value="Genomic_DNA"/>
</dbReference>
<accession>A0A1R1YAY0</accession>
<dbReference type="InterPro" id="IPR027417">
    <property type="entry name" value="P-loop_NTPase"/>
</dbReference>
<dbReference type="Proteomes" id="UP000187429">
    <property type="component" value="Unassembled WGS sequence"/>
</dbReference>
<dbReference type="Pfam" id="PF00176">
    <property type="entry name" value="SNF2-rel_dom"/>
    <property type="match status" value="1"/>
</dbReference>
<dbReference type="InterPro" id="IPR001841">
    <property type="entry name" value="Znf_RING"/>
</dbReference>
<evidence type="ECO:0000256" key="5">
    <source>
        <dbReference type="ARBA" id="ARBA00022801"/>
    </source>
</evidence>
<keyword evidence="2" id="KW-0479">Metal-binding</keyword>
<dbReference type="GO" id="GO:0004386">
    <property type="term" value="F:helicase activity"/>
    <property type="evidence" value="ECO:0007669"/>
    <property type="project" value="UniProtKB-KW"/>
</dbReference>
<dbReference type="InterPro" id="IPR001650">
    <property type="entry name" value="Helicase_C-like"/>
</dbReference>
<dbReference type="Gene3D" id="3.30.40.10">
    <property type="entry name" value="Zinc/RING finger domain, C3HC4 (zinc finger)"/>
    <property type="match status" value="1"/>
</dbReference>
<dbReference type="PROSITE" id="PS51192">
    <property type="entry name" value="HELICASE_ATP_BIND_1"/>
    <property type="match status" value="1"/>
</dbReference>
<evidence type="ECO:0000259" key="13">
    <source>
        <dbReference type="PROSITE" id="PS51194"/>
    </source>
</evidence>
<keyword evidence="3" id="KW-0547">Nucleotide-binding</keyword>
<dbReference type="GO" id="GO:0005524">
    <property type="term" value="F:ATP binding"/>
    <property type="evidence" value="ECO:0007669"/>
    <property type="project" value="UniProtKB-KW"/>
</dbReference>
<dbReference type="OrthoDB" id="448448at2759"/>
<dbReference type="InterPro" id="IPR018957">
    <property type="entry name" value="Znf_C3HC4_RING-type"/>
</dbReference>
<dbReference type="InterPro" id="IPR014001">
    <property type="entry name" value="Helicase_ATP-bd"/>
</dbReference>
<dbReference type="InterPro" id="IPR050628">
    <property type="entry name" value="SNF2_RAD54_helicase_TF"/>
</dbReference>
<dbReference type="GO" id="GO:0006281">
    <property type="term" value="P:DNA repair"/>
    <property type="evidence" value="ECO:0007669"/>
    <property type="project" value="TreeGrafter"/>
</dbReference>
<evidence type="ECO:0000259" key="11">
    <source>
        <dbReference type="PROSITE" id="PS50089"/>
    </source>
</evidence>
<dbReference type="Gene3D" id="3.40.50.10810">
    <property type="entry name" value="Tandem AAA-ATPase domain"/>
    <property type="match status" value="2"/>
</dbReference>
<dbReference type="InterPro" id="IPR038718">
    <property type="entry name" value="SNF2-like_sf"/>
</dbReference>
<dbReference type="InterPro" id="IPR049730">
    <property type="entry name" value="SNF2/RAD54-like_C"/>
</dbReference>
<feature type="compositionally biased region" description="Basic and acidic residues" evidence="10">
    <location>
        <begin position="397"/>
        <end position="412"/>
    </location>
</feature>
<dbReference type="CDD" id="cd18793">
    <property type="entry name" value="SF2_C_SNF"/>
    <property type="match status" value="1"/>
</dbReference>
<evidence type="ECO:0000256" key="9">
    <source>
        <dbReference type="PROSITE-ProRule" id="PRU00175"/>
    </source>
</evidence>
<reference evidence="15" key="1">
    <citation type="submission" date="2017-01" db="EMBL/GenBank/DDBJ databases">
        <authorList>
            <person name="Wang Y."/>
            <person name="White M."/>
            <person name="Kvist S."/>
            <person name="Moncalvo J.-M."/>
        </authorList>
    </citation>
    <scope>NUCLEOTIDE SEQUENCE [LARGE SCALE GENOMIC DNA]</scope>
    <source>
        <strain evidence="15">ID-206-W2</strain>
    </source>
</reference>
<dbReference type="Pfam" id="PF00097">
    <property type="entry name" value="zf-C3HC4"/>
    <property type="match status" value="1"/>
</dbReference>
<protein>
    <submittedName>
        <fullName evidence="14">DNA repair protein RAD5</fullName>
    </submittedName>
</protein>
<sequence>MEHVIELSDSSSDLDIVDLSIISNEKTRANNVPNVSLNDDLYSDSELITISNDTTPNFQNKNIISLDDSPFIYKEASQKPSNLVQNSIIDLDSYSPSNNSSHSSNIDFNLNINNSPSEKLYNVPSNNASDLFETSYLSKDLILERPAKRTKKKIITPYNQLDPNKNYSTNPSIIWKYLGGIECKLESFNYTAFDFESNPFIYYPVHINMQNKSPYLLVAQDHNTLVTYGALDSFHTNLIAPLLARSLIKISAAFHCNRNSSTVPILISCYSLTSQLTFIEPILNNIVGFNNNYPALELVKSNANNVVTKGSYGKSLKTSIFSNYNSEPNQNDKALYKKMYLEDLLGPLAIQSKQTSESKYSITSESNILAESNLNTDHKLVSVFRDLNYSKNRNINKNKDSETNKPKKKSEYKAVVTRMPDDYIEPEIDRYTFNDPSSVVTSLSDLVYKSKESNPASEASKKNLSILKENLFTLTNLPEATVDRRIKTKMHRHQKQALHFMLARETVGTDILDSEMPVDGLDVISSIEISDAGPDYHSIDKAPKYKLSSVWSKIKNSNISIPSKPDPCLGGIIADDMGLGKTLTVISLILSKSPEFKLGSLAKGEESRYSSDDSNYKINKKKKTIKRKKKSSTIYSDDDSEEFSDFDASISLEEPQNPRTSSIPNFGKTKYILKPNKSKNKIPFKPNSSYSNISSNNAIDERFSTEDQAEKIFSDKYRGVIYAGTLIVCPLSTVYNWEDQIKAHTARGSLSTYIYHGSDRTRSAKFLSSFDVVITTYNIIFNEYAKEVRQLKPQDDTSFSIPDRPYVSPLQHLFWDRVVLDEAHIIKDRKTWQSRASCSLTARSRWCLTGTPIQNRIDDLYSLVKFLHFSPLDLWYTWVKYIGAPFHSNLSENIDELKSDKPNIGAQRAQMIIQTLCLRRMKNQVDPFTGKKYLNLPPITHYSRILKFSTSERNLYESISYKAKKALDEFISKDSVLTSYMSVLSYILRLRQLCVHPSLVEKSFKNLSNDKPNVPVSSNNLKTGLKGYDALDSGESDHNMNFIKTPSSSINQKNEFVGNPKTPKHVSELISYSIKNNIDIDCGFCGIQIKGSNPHFEKTSVITNCLHMFCGDCLFEAVSSNSNKLFCPKCSSNLKLSTDVYNLNATGTVKQKFKPTKTSIFSIPSSTELPSNSDESEDLSYSKFTKSREKELIKKSASSLNCTCESISNDLLSVDTFEETGQPTSTKIAALLKDLLEIEKKNFLNNTRSEGNGSKRKSSKKDPNIDKSIVFSQWTSVLDIVEKSLNSHNISFARLDGAMSRLARQKQQEIFSKENNCTVMLVSLKAGGVGLNLTTANNVFMLDPYWNPAIESQAIDRVYRLGQNKSVSVFRYMISNSIEEKMDILKKRKATIASVSLMDEDYLKTNLKDGISANKAKTECIIDLDDFDDLDQGDLENYVENKGGYTGNSAGGNNKSANLQDISFMLSIE</sequence>
<dbReference type="Gene3D" id="3.40.50.300">
    <property type="entry name" value="P-loop containing nucleotide triphosphate hydrolases"/>
    <property type="match status" value="1"/>
</dbReference>
<evidence type="ECO:0000256" key="4">
    <source>
        <dbReference type="ARBA" id="ARBA00022771"/>
    </source>
</evidence>
<evidence type="ECO:0000313" key="14">
    <source>
        <dbReference type="EMBL" id="OMJ24087.1"/>
    </source>
</evidence>
<keyword evidence="7" id="KW-0862">Zinc</keyword>
<keyword evidence="15" id="KW-1185">Reference proteome</keyword>
<evidence type="ECO:0000256" key="2">
    <source>
        <dbReference type="ARBA" id="ARBA00022723"/>
    </source>
</evidence>
<dbReference type="InterPro" id="IPR000330">
    <property type="entry name" value="SNF2_N"/>
</dbReference>
<dbReference type="SUPFAM" id="SSF57850">
    <property type="entry name" value="RING/U-box"/>
    <property type="match status" value="1"/>
</dbReference>
<dbReference type="Pfam" id="PF00271">
    <property type="entry name" value="Helicase_C"/>
    <property type="match status" value="1"/>
</dbReference>
<keyword evidence="8" id="KW-0067">ATP-binding</keyword>
<evidence type="ECO:0000256" key="10">
    <source>
        <dbReference type="SAM" id="MobiDB-lite"/>
    </source>
</evidence>
<evidence type="ECO:0000256" key="1">
    <source>
        <dbReference type="ARBA" id="ARBA00007025"/>
    </source>
</evidence>
<evidence type="ECO:0000256" key="8">
    <source>
        <dbReference type="ARBA" id="ARBA00022840"/>
    </source>
</evidence>
<proteinExistence type="inferred from homology"/>
<dbReference type="GO" id="GO:0008270">
    <property type="term" value="F:zinc ion binding"/>
    <property type="evidence" value="ECO:0007669"/>
    <property type="project" value="UniProtKB-KW"/>
</dbReference>
<dbReference type="PROSITE" id="PS50089">
    <property type="entry name" value="ZF_RING_2"/>
    <property type="match status" value="1"/>
</dbReference>
<name>A0A1R1YAY0_9FUNG</name>
<dbReference type="GO" id="GO:0016787">
    <property type="term" value="F:hydrolase activity"/>
    <property type="evidence" value="ECO:0007669"/>
    <property type="project" value="UniProtKB-KW"/>
</dbReference>
<comment type="similarity">
    <text evidence="1">Belongs to the SNF2/RAD54 helicase family.</text>
</comment>
<feature type="domain" description="Helicase ATP-binding" evidence="12">
    <location>
        <begin position="724"/>
        <end position="870"/>
    </location>
</feature>
<dbReference type="SMART" id="SM00487">
    <property type="entry name" value="DEXDc"/>
    <property type="match status" value="1"/>
</dbReference>
<dbReference type="PROSITE" id="PS51194">
    <property type="entry name" value="HELICASE_CTER"/>
    <property type="match status" value="1"/>
</dbReference>
<dbReference type="PROSITE" id="PS00518">
    <property type="entry name" value="ZF_RING_1"/>
    <property type="match status" value="1"/>
</dbReference>
<dbReference type="SUPFAM" id="SSF52540">
    <property type="entry name" value="P-loop containing nucleoside triphosphate hydrolases"/>
    <property type="match status" value="2"/>
</dbReference>
<feature type="domain" description="Helicase C-terminal" evidence="13">
    <location>
        <begin position="1239"/>
        <end position="1411"/>
    </location>
</feature>
<dbReference type="GO" id="GO:0008094">
    <property type="term" value="F:ATP-dependent activity, acting on DNA"/>
    <property type="evidence" value="ECO:0007669"/>
    <property type="project" value="TreeGrafter"/>
</dbReference>
<feature type="region of interest" description="Disordered" evidence="10">
    <location>
        <begin position="392"/>
        <end position="412"/>
    </location>
</feature>
<evidence type="ECO:0000256" key="6">
    <source>
        <dbReference type="ARBA" id="ARBA00022806"/>
    </source>
</evidence>
<evidence type="ECO:0000256" key="3">
    <source>
        <dbReference type="ARBA" id="ARBA00022741"/>
    </source>
</evidence>